<evidence type="ECO:0000256" key="14">
    <source>
        <dbReference type="SAM" id="MobiDB-lite"/>
    </source>
</evidence>
<evidence type="ECO:0000313" key="18">
    <source>
        <dbReference type="Proteomes" id="UP000766595"/>
    </source>
</evidence>
<evidence type="ECO:0000256" key="4">
    <source>
        <dbReference type="ARBA" id="ARBA00022475"/>
    </source>
</evidence>
<keyword evidence="12 13" id="KW-0472">Membrane</keyword>
<gene>
    <name evidence="13" type="primary">kup</name>
    <name evidence="17" type="ORF">KL771_04440</name>
</gene>
<feature type="transmembrane region" description="Helical" evidence="13">
    <location>
        <begin position="315"/>
        <end position="348"/>
    </location>
</feature>
<feature type="transmembrane region" description="Helical" evidence="13">
    <location>
        <begin position="450"/>
        <end position="468"/>
    </location>
</feature>
<dbReference type="PANTHER" id="PTHR30540:SF79">
    <property type="entry name" value="LOW AFFINITY POTASSIUM TRANSPORT SYSTEM PROTEIN KUP"/>
    <property type="match status" value="1"/>
</dbReference>
<evidence type="ECO:0000256" key="1">
    <source>
        <dbReference type="ARBA" id="ARBA00004141"/>
    </source>
</evidence>
<evidence type="ECO:0000259" key="16">
    <source>
        <dbReference type="Pfam" id="PF22776"/>
    </source>
</evidence>
<dbReference type="Pfam" id="PF02705">
    <property type="entry name" value="K_trans"/>
    <property type="match status" value="1"/>
</dbReference>
<evidence type="ECO:0000256" key="10">
    <source>
        <dbReference type="ARBA" id="ARBA00022989"/>
    </source>
</evidence>
<keyword evidence="9 13" id="KW-0630">Potassium</keyword>
<name>A0A947D1M8_9HYPH</name>
<feature type="region of interest" description="Disordered" evidence="14">
    <location>
        <begin position="1"/>
        <end position="32"/>
    </location>
</feature>
<dbReference type="GO" id="GO:0015079">
    <property type="term" value="F:potassium ion transmembrane transporter activity"/>
    <property type="evidence" value="ECO:0007669"/>
    <property type="project" value="UniProtKB-UniRule"/>
</dbReference>
<accession>A0A947D1M8</accession>
<keyword evidence="10 13" id="KW-1133">Transmembrane helix</keyword>
<keyword evidence="4 13" id="KW-1003">Cell membrane</keyword>
<feature type="transmembrane region" description="Helical" evidence="13">
    <location>
        <begin position="369"/>
        <end position="387"/>
    </location>
</feature>
<dbReference type="InterPro" id="IPR053952">
    <property type="entry name" value="K_trans_C"/>
</dbReference>
<dbReference type="InterPro" id="IPR023051">
    <property type="entry name" value="Kup"/>
</dbReference>
<dbReference type="EMBL" id="JAHHZF010000002">
    <property type="protein sequence ID" value="MBT9288684.1"/>
    <property type="molecule type" value="Genomic_DNA"/>
</dbReference>
<dbReference type="RefSeq" id="WP_261967350.1">
    <property type="nucleotide sequence ID" value="NZ_JAHHZF010000002.1"/>
</dbReference>
<evidence type="ECO:0000256" key="3">
    <source>
        <dbReference type="ARBA" id="ARBA00022448"/>
    </source>
</evidence>
<dbReference type="AlphaFoldDB" id="A0A947D1M8"/>
<evidence type="ECO:0000256" key="5">
    <source>
        <dbReference type="ARBA" id="ARBA00022519"/>
    </source>
</evidence>
<comment type="subcellular location">
    <subcellularLocation>
        <location evidence="13">Cell membrane</location>
        <topology evidence="13">Multi-pass membrane protein</topology>
    </subcellularLocation>
    <subcellularLocation>
        <location evidence="1">Membrane</location>
        <topology evidence="1">Multi-pass membrane protein</topology>
    </subcellularLocation>
</comment>
<evidence type="ECO:0000256" key="11">
    <source>
        <dbReference type="ARBA" id="ARBA00023065"/>
    </source>
</evidence>
<feature type="transmembrane region" description="Helical" evidence="13">
    <location>
        <begin position="111"/>
        <end position="141"/>
    </location>
</feature>
<dbReference type="PANTHER" id="PTHR30540">
    <property type="entry name" value="OSMOTIC STRESS POTASSIUM TRANSPORTER"/>
    <property type="match status" value="1"/>
</dbReference>
<keyword evidence="7 13" id="KW-0812">Transmembrane</keyword>
<feature type="transmembrane region" description="Helical" evidence="13">
    <location>
        <begin position="393"/>
        <end position="414"/>
    </location>
</feature>
<evidence type="ECO:0000313" key="17">
    <source>
        <dbReference type="EMBL" id="MBT9288684.1"/>
    </source>
</evidence>
<keyword evidence="6 13" id="KW-0633">Potassium transport</keyword>
<keyword evidence="3 13" id="KW-0813">Transport</keyword>
<keyword evidence="11 13" id="KW-0406">Ion transport</keyword>
<organism evidence="17 18">
    <name type="scientific">Prosthecodimorpha staleyi</name>
    <dbReference type="NCBI Taxonomy" id="2840188"/>
    <lineage>
        <taxon>Bacteria</taxon>
        <taxon>Pseudomonadati</taxon>
        <taxon>Pseudomonadota</taxon>
        <taxon>Alphaproteobacteria</taxon>
        <taxon>Hyphomicrobiales</taxon>
        <taxon>Ancalomicrobiaceae</taxon>
        <taxon>Prosthecodimorpha</taxon>
    </lineage>
</organism>
<feature type="domain" description="K+ potassium transporter integral membrane" evidence="15">
    <location>
        <begin position="41"/>
        <end position="490"/>
    </location>
</feature>
<evidence type="ECO:0000256" key="12">
    <source>
        <dbReference type="ARBA" id="ARBA00023136"/>
    </source>
</evidence>
<sequence>MTGTEPSELDQTVRKDQDTAATTAPPAEPAEEHHGGLLALSLGSIGVVYGDIGTSPLYALRESLVHSAKDGLTRAEVLGVVSLLLWALVIIVTIKYVILLMRADNKGEGGILSLLALAQGAVGRQSVMLMVLAALGASLFYGDSIITPAISVLSAVEGLKLVTPVFEPYVVPITVVILVGLFAIQPRGTGAVAVFFGPITAVWFIAMAASGLSHISDDPGIFLAFNPVYAIDFLLHEGVIGFVVLGSVFLAVTGAEALYADMGHFGRKPIQLAWISLVFPSLALNYLGQGALVLAHPEAIENPFFLLVPSWALLPYVLLATVATVIASQAVISGAFSVTRQAVLLGLLPRFEVRHTSETQRGQIYMPRVNWMQLAGVLVLVLMFRSSSALASAYGIAVTGDMVITSCLAFIVLWRVWGWGLPAAALVVAPFLAVELTFLAANLLKLFDGAWLPLCLSAFLVTSMWTWVRGTQIVFDKSRRDSVPLATVMRSLEKSKPFRPPGTAVFLTSDPDTAPPALLHNLKHNRVLHGKNVILTVRTATTPKVAEENRIALEPVNEDFTRLFVNYGYMEEPNIPKALGQCRKLGLKFDIMSTTFFVARRTFRVSANSGMPLWQDRLFIAMSKDAANATDFYSIPTGRVVELGQQITV</sequence>
<feature type="transmembrane region" description="Helical" evidence="13">
    <location>
        <begin position="233"/>
        <end position="260"/>
    </location>
</feature>
<dbReference type="Proteomes" id="UP000766595">
    <property type="component" value="Unassembled WGS sequence"/>
</dbReference>
<comment type="function">
    <text evidence="13">Transport of potassium into the cell. Likely operates as a K(+):H(+) symporter.</text>
</comment>
<protein>
    <recommendedName>
        <fullName evidence="13">Probable potassium transport system protein Kup</fullName>
    </recommendedName>
</protein>
<comment type="catalytic activity">
    <reaction evidence="13">
        <text>K(+)(in) + H(+)(in) = K(+)(out) + H(+)(out)</text>
        <dbReference type="Rhea" id="RHEA:28490"/>
        <dbReference type="ChEBI" id="CHEBI:15378"/>
        <dbReference type="ChEBI" id="CHEBI:29103"/>
    </reaction>
</comment>
<dbReference type="GO" id="GO:0015293">
    <property type="term" value="F:symporter activity"/>
    <property type="evidence" value="ECO:0007669"/>
    <property type="project" value="UniProtKB-UniRule"/>
</dbReference>
<dbReference type="Pfam" id="PF22776">
    <property type="entry name" value="K_trans_C"/>
    <property type="match status" value="1"/>
</dbReference>
<feature type="domain" description="K+ potassium transporter C-terminal" evidence="16">
    <location>
        <begin position="501"/>
        <end position="648"/>
    </location>
</feature>
<comment type="similarity">
    <text evidence="2 13">Belongs to the HAK/KUP transporter (TC 2.A.72) family.</text>
</comment>
<evidence type="ECO:0000256" key="8">
    <source>
        <dbReference type="ARBA" id="ARBA00022847"/>
    </source>
</evidence>
<evidence type="ECO:0000259" key="15">
    <source>
        <dbReference type="Pfam" id="PF02705"/>
    </source>
</evidence>
<reference evidence="17 18" key="1">
    <citation type="submission" date="2021-06" db="EMBL/GenBank/DDBJ databases">
        <authorList>
            <person name="Grouzdev D.S."/>
            <person name="Koziaeva V."/>
        </authorList>
    </citation>
    <scope>NUCLEOTIDE SEQUENCE [LARGE SCALE GENOMIC DNA]</scope>
    <source>
        <strain evidence="17 18">22</strain>
    </source>
</reference>
<dbReference type="InterPro" id="IPR003855">
    <property type="entry name" value="K+_transporter"/>
</dbReference>
<keyword evidence="18" id="KW-1185">Reference proteome</keyword>
<keyword evidence="5" id="KW-0997">Cell inner membrane</keyword>
<evidence type="ECO:0000256" key="6">
    <source>
        <dbReference type="ARBA" id="ARBA00022538"/>
    </source>
</evidence>
<feature type="transmembrane region" description="Helical" evidence="13">
    <location>
        <begin position="272"/>
        <end position="295"/>
    </location>
</feature>
<feature type="transmembrane region" description="Helical" evidence="13">
    <location>
        <begin position="161"/>
        <end position="184"/>
    </location>
</feature>
<dbReference type="InterPro" id="IPR053951">
    <property type="entry name" value="K_trans_N"/>
</dbReference>
<evidence type="ECO:0000256" key="13">
    <source>
        <dbReference type="HAMAP-Rule" id="MF_01522"/>
    </source>
</evidence>
<keyword evidence="8 13" id="KW-0769">Symport</keyword>
<feature type="transmembrane region" description="Helical" evidence="13">
    <location>
        <begin position="191"/>
        <end position="213"/>
    </location>
</feature>
<evidence type="ECO:0000256" key="9">
    <source>
        <dbReference type="ARBA" id="ARBA00022958"/>
    </source>
</evidence>
<evidence type="ECO:0000256" key="7">
    <source>
        <dbReference type="ARBA" id="ARBA00022692"/>
    </source>
</evidence>
<proteinExistence type="inferred from homology"/>
<dbReference type="HAMAP" id="MF_01522">
    <property type="entry name" value="Kup"/>
    <property type="match status" value="1"/>
</dbReference>
<dbReference type="GO" id="GO:0005886">
    <property type="term" value="C:plasma membrane"/>
    <property type="evidence" value="ECO:0007669"/>
    <property type="project" value="UniProtKB-SubCell"/>
</dbReference>
<feature type="transmembrane region" description="Helical" evidence="13">
    <location>
        <begin position="77"/>
        <end position="99"/>
    </location>
</feature>
<evidence type="ECO:0000256" key="2">
    <source>
        <dbReference type="ARBA" id="ARBA00007019"/>
    </source>
</evidence>
<comment type="caution">
    <text evidence="17">The sequence shown here is derived from an EMBL/GenBank/DDBJ whole genome shotgun (WGS) entry which is preliminary data.</text>
</comment>
<feature type="transmembrane region" description="Helical" evidence="13">
    <location>
        <begin position="421"/>
        <end position="444"/>
    </location>
</feature>